<dbReference type="Proteomes" id="UP000027265">
    <property type="component" value="Unassembled WGS sequence"/>
</dbReference>
<reference evidence="4" key="1">
    <citation type="journal article" date="2014" name="Proc. Natl. Acad. Sci. U.S.A.">
        <title>Extensive sampling of basidiomycete genomes demonstrates inadequacy of the white-rot/brown-rot paradigm for wood decay fungi.</title>
        <authorList>
            <person name="Riley R."/>
            <person name="Salamov A.A."/>
            <person name="Brown D.W."/>
            <person name="Nagy L.G."/>
            <person name="Floudas D."/>
            <person name="Held B.W."/>
            <person name="Levasseur A."/>
            <person name="Lombard V."/>
            <person name="Morin E."/>
            <person name="Otillar R."/>
            <person name="Lindquist E.A."/>
            <person name="Sun H."/>
            <person name="LaButti K.M."/>
            <person name="Schmutz J."/>
            <person name="Jabbour D."/>
            <person name="Luo H."/>
            <person name="Baker S.E."/>
            <person name="Pisabarro A.G."/>
            <person name="Walton J.D."/>
            <person name="Blanchette R.A."/>
            <person name="Henrissat B."/>
            <person name="Martin F."/>
            <person name="Cullen D."/>
            <person name="Hibbett D.S."/>
            <person name="Grigoriev I.V."/>
        </authorList>
    </citation>
    <scope>NUCLEOTIDE SEQUENCE [LARGE SCALE GENOMIC DNA]</scope>
    <source>
        <strain evidence="4">MUCL 33604</strain>
    </source>
</reference>
<feature type="transmembrane region" description="Helical" evidence="2">
    <location>
        <begin position="35"/>
        <end position="55"/>
    </location>
</feature>
<keyword evidence="2" id="KW-0812">Transmembrane</keyword>
<evidence type="ECO:0000313" key="4">
    <source>
        <dbReference type="Proteomes" id="UP000027265"/>
    </source>
</evidence>
<accession>A0A067QHL3</accession>
<evidence type="ECO:0000256" key="2">
    <source>
        <dbReference type="SAM" id="Phobius"/>
    </source>
</evidence>
<dbReference type="AlphaFoldDB" id="A0A067QHL3"/>
<proteinExistence type="predicted"/>
<protein>
    <submittedName>
        <fullName evidence="3">Uncharacterized protein</fullName>
    </submittedName>
</protein>
<keyword evidence="4" id="KW-1185">Reference proteome</keyword>
<dbReference type="EMBL" id="KL197711">
    <property type="protein sequence ID" value="KDQ62096.1"/>
    <property type="molecule type" value="Genomic_DNA"/>
</dbReference>
<evidence type="ECO:0000256" key="1">
    <source>
        <dbReference type="SAM" id="MobiDB-lite"/>
    </source>
</evidence>
<feature type="region of interest" description="Disordered" evidence="1">
    <location>
        <begin position="86"/>
        <end position="167"/>
    </location>
</feature>
<dbReference type="HOGENOM" id="CLU_1594774_0_0_1"/>
<keyword evidence="2" id="KW-1133">Transmembrane helix</keyword>
<dbReference type="InParanoid" id="A0A067QHL3"/>
<name>A0A067QHL3_9AGAM</name>
<evidence type="ECO:0000313" key="3">
    <source>
        <dbReference type="EMBL" id="KDQ62096.1"/>
    </source>
</evidence>
<sequence>MHLPSSQNLVALAERDQPNSGNNQGAPGGTVMMKIVLFCFCVIGLLLAVIAFAICRRLKQAGHLSDGGGVQTTRFTLPIWPFGGDSLRSRQNAQTAPAPPYDNARLPEYELTSQPPKYEEPADGQAPVTVQAQHLREVPGTQLEQDVVDAARQEPAAHGGTNSSGES</sequence>
<gene>
    <name evidence="3" type="ORF">JAAARDRAFT_189469</name>
</gene>
<keyword evidence="2" id="KW-0472">Membrane</keyword>
<organism evidence="3 4">
    <name type="scientific">Jaapia argillacea MUCL 33604</name>
    <dbReference type="NCBI Taxonomy" id="933084"/>
    <lineage>
        <taxon>Eukaryota</taxon>
        <taxon>Fungi</taxon>
        <taxon>Dikarya</taxon>
        <taxon>Basidiomycota</taxon>
        <taxon>Agaricomycotina</taxon>
        <taxon>Agaricomycetes</taxon>
        <taxon>Agaricomycetidae</taxon>
        <taxon>Jaapiales</taxon>
        <taxon>Jaapiaceae</taxon>
        <taxon>Jaapia</taxon>
    </lineage>
</organism>